<name>A0A9Q3CGV3_9BASI</name>
<evidence type="ECO:0008006" key="4">
    <source>
        <dbReference type="Google" id="ProtNLM"/>
    </source>
</evidence>
<reference evidence="2" key="1">
    <citation type="submission" date="2021-03" db="EMBL/GenBank/DDBJ databases">
        <title>Draft genome sequence of rust myrtle Austropuccinia psidii MF-1, a brazilian biotype.</title>
        <authorList>
            <person name="Quecine M.C."/>
            <person name="Pachon D.M.R."/>
            <person name="Bonatelli M.L."/>
            <person name="Correr F.H."/>
            <person name="Franceschini L.M."/>
            <person name="Leite T.F."/>
            <person name="Margarido G.R.A."/>
            <person name="Almeida C.A."/>
            <person name="Ferrarezi J.A."/>
            <person name="Labate C.A."/>
        </authorList>
    </citation>
    <scope>NUCLEOTIDE SEQUENCE</scope>
    <source>
        <strain evidence="2">MF-1</strain>
    </source>
</reference>
<comment type="caution">
    <text evidence="2">The sequence shown here is derived from an EMBL/GenBank/DDBJ whole genome shotgun (WGS) entry which is preliminary data.</text>
</comment>
<proteinExistence type="predicted"/>
<dbReference type="AlphaFoldDB" id="A0A9Q3CGV3"/>
<feature type="region of interest" description="Disordered" evidence="1">
    <location>
        <begin position="1"/>
        <end position="60"/>
    </location>
</feature>
<accession>A0A9Q3CGV3</accession>
<evidence type="ECO:0000313" key="2">
    <source>
        <dbReference type="EMBL" id="MBW0482402.1"/>
    </source>
</evidence>
<dbReference type="OrthoDB" id="4847360at2759"/>
<organism evidence="2 3">
    <name type="scientific">Austropuccinia psidii MF-1</name>
    <dbReference type="NCBI Taxonomy" id="1389203"/>
    <lineage>
        <taxon>Eukaryota</taxon>
        <taxon>Fungi</taxon>
        <taxon>Dikarya</taxon>
        <taxon>Basidiomycota</taxon>
        <taxon>Pucciniomycotina</taxon>
        <taxon>Pucciniomycetes</taxon>
        <taxon>Pucciniales</taxon>
        <taxon>Sphaerophragmiaceae</taxon>
        <taxon>Austropuccinia</taxon>
    </lineage>
</organism>
<dbReference type="EMBL" id="AVOT02006763">
    <property type="protein sequence ID" value="MBW0482402.1"/>
    <property type="molecule type" value="Genomic_DNA"/>
</dbReference>
<sequence length="268" mass="30326">MEEEAPSRKGGPRSRSGQAEDEDGEESLEEEDSEGNEVGAAFSGAPEASEAPNLAPSNQPLVSQTVPNFLKMMGQMTEFMGQLTQAVSPRDTSRAPEIKTPSIRAPDSFHCTKAYKLRGFIQSCQLTFHNEPENFFSDWKKLLYSTSFLTGRAGKSIEPYLSNISNEDPYYLCNNWQLFETQLFTLSCDPNEFRKAEKELENIRMKESVQVSLYIADFRSLMSIIGDWGERAYIHVYGRGLASRFWTNWLLTPEALIASKSSWISLWN</sequence>
<protein>
    <recommendedName>
        <fullName evidence="4">Retrotransposon gag domain-containing protein</fullName>
    </recommendedName>
</protein>
<keyword evidence="3" id="KW-1185">Reference proteome</keyword>
<gene>
    <name evidence="2" type="ORF">O181_022117</name>
</gene>
<dbReference type="Proteomes" id="UP000765509">
    <property type="component" value="Unassembled WGS sequence"/>
</dbReference>
<evidence type="ECO:0000256" key="1">
    <source>
        <dbReference type="SAM" id="MobiDB-lite"/>
    </source>
</evidence>
<feature type="compositionally biased region" description="Acidic residues" evidence="1">
    <location>
        <begin position="19"/>
        <end position="35"/>
    </location>
</feature>
<evidence type="ECO:0000313" key="3">
    <source>
        <dbReference type="Proteomes" id="UP000765509"/>
    </source>
</evidence>